<keyword evidence="1" id="KW-0472">Membrane</keyword>
<gene>
    <name evidence="2" type="ORF">UT24_C0003G0083</name>
</gene>
<evidence type="ECO:0000313" key="2">
    <source>
        <dbReference type="EMBL" id="KKR01676.1"/>
    </source>
</evidence>
<keyword evidence="1" id="KW-1133">Transmembrane helix</keyword>
<reference evidence="2 3" key="1">
    <citation type="journal article" date="2015" name="Nature">
        <title>rRNA introns, odd ribosomes, and small enigmatic genomes across a large radiation of phyla.</title>
        <authorList>
            <person name="Brown C.T."/>
            <person name="Hug L.A."/>
            <person name="Thomas B.C."/>
            <person name="Sharon I."/>
            <person name="Castelle C.J."/>
            <person name="Singh A."/>
            <person name="Wilkins M.J."/>
            <person name="Williams K.H."/>
            <person name="Banfield J.F."/>
        </authorList>
    </citation>
    <scope>NUCLEOTIDE SEQUENCE [LARGE SCALE GENOMIC DNA]</scope>
</reference>
<name>A0A0G0MMN6_9BACT</name>
<comment type="caution">
    <text evidence="2">The sequence shown here is derived from an EMBL/GenBank/DDBJ whole genome shotgun (WGS) entry which is preliminary data.</text>
</comment>
<dbReference type="AlphaFoldDB" id="A0A0G0MMN6"/>
<accession>A0A0G0MMN6</accession>
<evidence type="ECO:0000256" key="1">
    <source>
        <dbReference type="SAM" id="Phobius"/>
    </source>
</evidence>
<dbReference type="Proteomes" id="UP000033881">
    <property type="component" value="Unassembled WGS sequence"/>
</dbReference>
<proteinExistence type="predicted"/>
<evidence type="ECO:0000313" key="3">
    <source>
        <dbReference type="Proteomes" id="UP000033881"/>
    </source>
</evidence>
<protein>
    <submittedName>
        <fullName evidence="2">Uncharacterized protein</fullName>
    </submittedName>
</protein>
<dbReference type="EMBL" id="LBWB01000003">
    <property type="protein sequence ID" value="KKR01676.1"/>
    <property type="molecule type" value="Genomic_DNA"/>
</dbReference>
<feature type="transmembrane region" description="Helical" evidence="1">
    <location>
        <begin position="18"/>
        <end position="35"/>
    </location>
</feature>
<sequence length="169" mass="18767">MGKQTKPKRKSAGRLKTVFWMLLIVFILTIGYFIVQPPTGYHNQCEKLQYSLTITEGTKVFTVSIGLADVEVFTNPPALVLHPFTVDAYGHKTYSPTQGINGRVLLNPLDSVKELQDNYASADAAHFPLSQFYWGSITTEIGNVPDALFYVQKSSINSISYVSCQVPNT</sequence>
<keyword evidence="1" id="KW-0812">Transmembrane</keyword>
<organism evidence="2 3">
    <name type="scientific">Candidatus Woesebacteria bacterium GW2011_GWB1_39_12</name>
    <dbReference type="NCBI Taxonomy" id="1618574"/>
    <lineage>
        <taxon>Bacteria</taxon>
        <taxon>Candidatus Woeseibacteriota</taxon>
    </lineage>
</organism>